<organism evidence="7 8">
    <name type="scientific">Echria macrotheca</name>
    <dbReference type="NCBI Taxonomy" id="438768"/>
    <lineage>
        <taxon>Eukaryota</taxon>
        <taxon>Fungi</taxon>
        <taxon>Dikarya</taxon>
        <taxon>Ascomycota</taxon>
        <taxon>Pezizomycotina</taxon>
        <taxon>Sordariomycetes</taxon>
        <taxon>Sordariomycetidae</taxon>
        <taxon>Sordariales</taxon>
        <taxon>Schizotheciaceae</taxon>
        <taxon>Echria</taxon>
    </lineage>
</organism>
<evidence type="ECO:0000256" key="1">
    <source>
        <dbReference type="ARBA" id="ARBA00004370"/>
    </source>
</evidence>
<evidence type="ECO:0000256" key="3">
    <source>
        <dbReference type="ARBA" id="ARBA00022989"/>
    </source>
</evidence>
<feature type="transmembrane region" description="Helical" evidence="5">
    <location>
        <begin position="29"/>
        <end position="50"/>
    </location>
</feature>
<evidence type="ECO:0000256" key="2">
    <source>
        <dbReference type="ARBA" id="ARBA00022692"/>
    </source>
</evidence>
<evidence type="ECO:0000313" key="8">
    <source>
        <dbReference type="Proteomes" id="UP001239445"/>
    </source>
</evidence>
<evidence type="ECO:0000256" key="5">
    <source>
        <dbReference type="SAM" id="Phobius"/>
    </source>
</evidence>
<accession>A0AAJ0F022</accession>
<dbReference type="EMBL" id="MU839853">
    <property type="protein sequence ID" value="KAK1749666.1"/>
    <property type="molecule type" value="Genomic_DNA"/>
</dbReference>
<dbReference type="PANTHER" id="PTHR11863">
    <property type="entry name" value="STEROL DESATURASE"/>
    <property type="match status" value="1"/>
</dbReference>
<keyword evidence="4 5" id="KW-0472">Membrane</keyword>
<comment type="caution">
    <text evidence="7">The sequence shown here is derived from an EMBL/GenBank/DDBJ whole genome shotgun (WGS) entry which is preliminary data.</text>
</comment>
<dbReference type="InterPro" id="IPR006694">
    <property type="entry name" value="Fatty_acid_hydroxylase"/>
</dbReference>
<gene>
    <name evidence="7" type="ORF">QBC47DRAFT_395460</name>
</gene>
<dbReference type="GO" id="GO:0008610">
    <property type="term" value="P:lipid biosynthetic process"/>
    <property type="evidence" value="ECO:0007669"/>
    <property type="project" value="InterPro"/>
</dbReference>
<dbReference type="InterPro" id="IPR050307">
    <property type="entry name" value="Sterol_Desaturase_Related"/>
</dbReference>
<dbReference type="Proteomes" id="UP001239445">
    <property type="component" value="Unassembled WGS sequence"/>
</dbReference>
<evidence type="ECO:0000259" key="6">
    <source>
        <dbReference type="Pfam" id="PF04116"/>
    </source>
</evidence>
<dbReference type="GO" id="GO:0005506">
    <property type="term" value="F:iron ion binding"/>
    <property type="evidence" value="ECO:0007669"/>
    <property type="project" value="InterPro"/>
</dbReference>
<evidence type="ECO:0000313" key="7">
    <source>
        <dbReference type="EMBL" id="KAK1749666.1"/>
    </source>
</evidence>
<dbReference type="GO" id="GO:0016491">
    <property type="term" value="F:oxidoreductase activity"/>
    <property type="evidence" value="ECO:0007669"/>
    <property type="project" value="InterPro"/>
</dbReference>
<evidence type="ECO:0000256" key="4">
    <source>
        <dbReference type="ARBA" id="ARBA00023136"/>
    </source>
</evidence>
<reference evidence="7" key="1">
    <citation type="submission" date="2023-06" db="EMBL/GenBank/DDBJ databases">
        <title>Genome-scale phylogeny and comparative genomics of the fungal order Sordariales.</title>
        <authorList>
            <consortium name="Lawrence Berkeley National Laboratory"/>
            <person name="Hensen N."/>
            <person name="Bonometti L."/>
            <person name="Westerberg I."/>
            <person name="Brannstrom I.O."/>
            <person name="Guillou S."/>
            <person name="Cros-Aarteil S."/>
            <person name="Calhoun S."/>
            <person name="Haridas S."/>
            <person name="Kuo A."/>
            <person name="Mondo S."/>
            <person name="Pangilinan J."/>
            <person name="Riley R."/>
            <person name="Labutti K."/>
            <person name="Andreopoulos B."/>
            <person name="Lipzen A."/>
            <person name="Chen C."/>
            <person name="Yanf M."/>
            <person name="Daum C."/>
            <person name="Ng V."/>
            <person name="Clum A."/>
            <person name="Steindorff A."/>
            <person name="Ohm R."/>
            <person name="Martin F."/>
            <person name="Silar P."/>
            <person name="Natvig D."/>
            <person name="Lalanne C."/>
            <person name="Gautier V."/>
            <person name="Ament-Velasquez S.L."/>
            <person name="Kruys A."/>
            <person name="Hutchinson M.I."/>
            <person name="Powell A.J."/>
            <person name="Barry K."/>
            <person name="Miller A.N."/>
            <person name="Grigoriev I.V."/>
            <person name="Debuchy R."/>
            <person name="Gladieux P."/>
            <person name="Thoren M.H."/>
            <person name="Johannesson H."/>
        </authorList>
    </citation>
    <scope>NUCLEOTIDE SEQUENCE</scope>
    <source>
        <strain evidence="7">PSN4</strain>
    </source>
</reference>
<keyword evidence="8" id="KW-1185">Reference proteome</keyword>
<dbReference type="AlphaFoldDB" id="A0AAJ0F022"/>
<name>A0AAJ0F022_9PEZI</name>
<protein>
    <submittedName>
        <fullName evidence="7">Fatty acid hydroxylase</fullName>
    </submittedName>
</protein>
<proteinExistence type="predicted"/>
<dbReference type="Pfam" id="PF04116">
    <property type="entry name" value="FA_hydroxylase"/>
    <property type="match status" value="1"/>
</dbReference>
<feature type="domain" description="Fatty acid hydroxylase" evidence="6">
    <location>
        <begin position="122"/>
        <end position="244"/>
    </location>
</feature>
<keyword evidence="2 5" id="KW-0812">Transmembrane</keyword>
<dbReference type="GO" id="GO:0016020">
    <property type="term" value="C:membrane"/>
    <property type="evidence" value="ECO:0007669"/>
    <property type="project" value="UniProtKB-SubCell"/>
</dbReference>
<keyword evidence="3 5" id="KW-1133">Transmembrane helix</keyword>
<sequence>MDAPRVLASSWAAIVDTYSQHKIEFLGTLVVQLLFFWIPALCYTALDFVFPQFSACHKLQPAPKQPTPAEIKHCLLVVLRNQVQSILTSLSLISLATLTNRPSRFRFDRALPTVEQVVFDVATCVLIREVLFYTTHRLLHWPKLYKTVHKVHHEFTAPVALAAQYAHPVEHLLANTLPVALPPLLLGTHMVTMWVFLAVTLVETSTVHSGYDFLQGAARKHDAHHEKFTVNYGVVGLMDWILKTDSHSKKAKDQ</sequence>
<comment type="subcellular location">
    <subcellularLocation>
        <location evidence="1">Membrane</location>
    </subcellularLocation>
</comment>